<dbReference type="PANTHER" id="PTHR42774:SF3">
    <property type="entry name" value="KETOHEXOKINASE"/>
    <property type="match status" value="1"/>
</dbReference>
<gene>
    <name evidence="4" type="ORF">FB560_1864</name>
</gene>
<sequence>MTSPAHPKVLGTGLIALDLVISADPDRPIQSWAGGTCGNVLSILAYLGWSSYPIARLDHDAAATRIAADLERWGVHLDFVHSGPTTSTPIIIQENHVTRAGVAKHKFTWTCPRCGSWLPSFRPITRDVLETVGPAVDDAAVFFLDRLSRAALTLAQRAAEHGALVVFEPSGRSDPKLFSEAIKIAHIVKYADQRLSDAGGTMSADTATLLEVQTLGSRGLRFRHKADGVASDWRELDAVPASEVVDTCGSGDWCTAGVLSRLAANGQAGFRGHSSDDIADALQYGQSLAAWNCEYEGARGGMYVEAEKVLTTASAVAHESSLATAGHLVSCPACPPA</sequence>
<proteinExistence type="predicted"/>
<dbReference type="SUPFAM" id="SSF53613">
    <property type="entry name" value="Ribokinase-like"/>
    <property type="match status" value="1"/>
</dbReference>
<dbReference type="InterPro" id="IPR002173">
    <property type="entry name" value="Carboh/pur_kinase_PfkB_CS"/>
</dbReference>
<dbReference type="InterPro" id="IPR011611">
    <property type="entry name" value="PfkB_dom"/>
</dbReference>
<evidence type="ECO:0000256" key="1">
    <source>
        <dbReference type="ARBA" id="ARBA00022679"/>
    </source>
</evidence>
<evidence type="ECO:0000313" key="5">
    <source>
        <dbReference type="Proteomes" id="UP000317209"/>
    </source>
</evidence>
<dbReference type="GO" id="GO:0016301">
    <property type="term" value="F:kinase activity"/>
    <property type="evidence" value="ECO:0007669"/>
    <property type="project" value="UniProtKB-KW"/>
</dbReference>
<name>A0A543BN03_9MICO</name>
<evidence type="ECO:0000313" key="4">
    <source>
        <dbReference type="EMBL" id="TQL86215.1"/>
    </source>
</evidence>
<reference evidence="4 5" key="1">
    <citation type="submission" date="2019-06" db="EMBL/GenBank/DDBJ databases">
        <title>Sequencing the genomes of 1000 actinobacteria strains.</title>
        <authorList>
            <person name="Klenk H.-P."/>
        </authorList>
    </citation>
    <scope>NUCLEOTIDE SEQUENCE [LARGE SCALE GENOMIC DNA]</scope>
    <source>
        <strain evidence="4 5">DSM 20169</strain>
    </source>
</reference>
<keyword evidence="2 4" id="KW-0418">Kinase</keyword>
<dbReference type="RefSeq" id="WP_141872091.1">
    <property type="nucleotide sequence ID" value="NZ_VFOX01000001.1"/>
</dbReference>
<protein>
    <submittedName>
        <fullName evidence="4">Fructokinase</fullName>
    </submittedName>
</protein>
<evidence type="ECO:0000259" key="3">
    <source>
        <dbReference type="Pfam" id="PF00294"/>
    </source>
</evidence>
<dbReference type="InterPro" id="IPR029056">
    <property type="entry name" value="Ribokinase-like"/>
</dbReference>
<dbReference type="PROSITE" id="PS00584">
    <property type="entry name" value="PFKB_KINASES_2"/>
    <property type="match status" value="1"/>
</dbReference>
<dbReference type="Gene3D" id="3.40.1190.20">
    <property type="match status" value="1"/>
</dbReference>
<dbReference type="AlphaFoldDB" id="A0A543BN03"/>
<dbReference type="PANTHER" id="PTHR42774">
    <property type="entry name" value="PHOSPHOTRANSFERASE SYSTEM TRANSPORT PROTEIN"/>
    <property type="match status" value="1"/>
</dbReference>
<dbReference type="EMBL" id="VFOX01000001">
    <property type="protein sequence ID" value="TQL86215.1"/>
    <property type="molecule type" value="Genomic_DNA"/>
</dbReference>
<keyword evidence="1" id="KW-0808">Transferase</keyword>
<accession>A0A543BN03</accession>
<evidence type="ECO:0000256" key="2">
    <source>
        <dbReference type="ARBA" id="ARBA00022777"/>
    </source>
</evidence>
<organism evidence="4 5">
    <name type="scientific">Microbacterium saperdae</name>
    <dbReference type="NCBI Taxonomy" id="69368"/>
    <lineage>
        <taxon>Bacteria</taxon>
        <taxon>Bacillati</taxon>
        <taxon>Actinomycetota</taxon>
        <taxon>Actinomycetes</taxon>
        <taxon>Micrococcales</taxon>
        <taxon>Microbacteriaceae</taxon>
        <taxon>Microbacterium</taxon>
    </lineage>
</organism>
<dbReference type="Proteomes" id="UP000317209">
    <property type="component" value="Unassembled WGS sequence"/>
</dbReference>
<dbReference type="InterPro" id="IPR052562">
    <property type="entry name" value="Ketohexokinase-related"/>
</dbReference>
<dbReference type="OrthoDB" id="9808601at2"/>
<dbReference type="Pfam" id="PF00294">
    <property type="entry name" value="PfkB"/>
    <property type="match status" value="1"/>
</dbReference>
<keyword evidence="5" id="KW-1185">Reference proteome</keyword>
<comment type="caution">
    <text evidence="4">The sequence shown here is derived from an EMBL/GenBank/DDBJ whole genome shotgun (WGS) entry which is preliminary data.</text>
</comment>
<feature type="domain" description="Carbohydrate kinase PfkB" evidence="3">
    <location>
        <begin position="33"/>
        <end position="300"/>
    </location>
</feature>